<name>A0A9Q9EM46_9PEZI</name>
<keyword evidence="3" id="KW-0732">Signal</keyword>
<feature type="transmembrane region" description="Helical" evidence="2">
    <location>
        <begin position="116"/>
        <end position="134"/>
    </location>
</feature>
<gene>
    <name evidence="4" type="ORF">Slin15195_G073970</name>
</gene>
<protein>
    <submittedName>
        <fullName evidence="4">Uncharacterized protein</fullName>
    </submittedName>
</protein>
<keyword evidence="2" id="KW-0472">Membrane</keyword>
<dbReference type="AlphaFoldDB" id="A0A9Q9EM46"/>
<evidence type="ECO:0000256" key="1">
    <source>
        <dbReference type="SAM" id="MobiDB-lite"/>
    </source>
</evidence>
<sequence>MAKSHMLSAVIQALALSVLERIISHHLWTHAGEYFNESTRFQDLFNAAAAVGNNTAAKQNHPEYSVNITTSFINGSSTSNNYTVPASNLTTTGTNSTSVTDAAAATSFYKHDLPHHLLFLLIIMPLSYYWQIWLERTVPGRLKVQDFPPPSSSAAPEKASFGDDDDGKEEAIVQKWIAQGKVKRASLSWWNTFVKWVLELSVGGLWQVTIGAVLSFIRQDWKLVVLKKNVVEGWIKWEILIRWLWSFVGIRPLASLVSFIVIPAHQRIVFLEGAELVTTTFFGLFVKALLPWLEGTEFVQVMIANMTDAANKQQGGGSGLGTINMEL</sequence>
<reference evidence="4" key="1">
    <citation type="submission" date="2022-06" db="EMBL/GenBank/DDBJ databases">
        <title>Complete genome sequences of two strains of the flax pathogen Septoria linicola.</title>
        <authorList>
            <person name="Lapalu N."/>
            <person name="Simon A."/>
            <person name="Demenou B."/>
            <person name="Paumier D."/>
            <person name="Guillot M.-P."/>
            <person name="Gout L."/>
            <person name="Valade R."/>
        </authorList>
    </citation>
    <scope>NUCLEOTIDE SEQUENCE</scope>
    <source>
        <strain evidence="4">SE15195</strain>
    </source>
</reference>
<dbReference type="OrthoDB" id="3645602at2759"/>
<feature type="transmembrane region" description="Helical" evidence="2">
    <location>
        <begin position="193"/>
        <end position="217"/>
    </location>
</feature>
<keyword evidence="2" id="KW-0812">Transmembrane</keyword>
<dbReference type="EMBL" id="CP099423">
    <property type="protein sequence ID" value="USW54078.1"/>
    <property type="molecule type" value="Genomic_DNA"/>
</dbReference>
<keyword evidence="5" id="KW-1185">Reference proteome</keyword>
<feature type="signal peptide" evidence="3">
    <location>
        <begin position="1"/>
        <end position="15"/>
    </location>
</feature>
<organism evidence="4 5">
    <name type="scientific">Septoria linicola</name>
    <dbReference type="NCBI Taxonomy" id="215465"/>
    <lineage>
        <taxon>Eukaryota</taxon>
        <taxon>Fungi</taxon>
        <taxon>Dikarya</taxon>
        <taxon>Ascomycota</taxon>
        <taxon>Pezizomycotina</taxon>
        <taxon>Dothideomycetes</taxon>
        <taxon>Dothideomycetidae</taxon>
        <taxon>Mycosphaerellales</taxon>
        <taxon>Mycosphaerellaceae</taxon>
        <taxon>Septoria</taxon>
    </lineage>
</organism>
<evidence type="ECO:0000313" key="5">
    <source>
        <dbReference type="Proteomes" id="UP001056384"/>
    </source>
</evidence>
<proteinExistence type="predicted"/>
<feature type="chain" id="PRO_5040147151" evidence="3">
    <location>
        <begin position="16"/>
        <end position="327"/>
    </location>
</feature>
<feature type="transmembrane region" description="Helical" evidence="2">
    <location>
        <begin position="243"/>
        <end position="262"/>
    </location>
</feature>
<accession>A0A9Q9EM46</accession>
<feature type="region of interest" description="Disordered" evidence="1">
    <location>
        <begin position="145"/>
        <end position="165"/>
    </location>
</feature>
<dbReference type="Proteomes" id="UP001056384">
    <property type="component" value="Chromosome 6"/>
</dbReference>
<keyword evidence="2" id="KW-1133">Transmembrane helix</keyword>
<evidence type="ECO:0000256" key="3">
    <source>
        <dbReference type="SAM" id="SignalP"/>
    </source>
</evidence>
<evidence type="ECO:0000256" key="2">
    <source>
        <dbReference type="SAM" id="Phobius"/>
    </source>
</evidence>
<evidence type="ECO:0000313" key="4">
    <source>
        <dbReference type="EMBL" id="USW54078.1"/>
    </source>
</evidence>